<evidence type="ECO:0000313" key="2">
    <source>
        <dbReference type="EMBL" id="KAG6662432.1"/>
    </source>
</evidence>
<keyword evidence="1" id="KW-0812">Transmembrane</keyword>
<proteinExistence type="predicted"/>
<keyword evidence="1" id="KW-1133">Transmembrane helix</keyword>
<dbReference type="Proteomes" id="UP000811609">
    <property type="component" value="Chromosome 3"/>
</dbReference>
<name>A0A8T1R8K1_CARIL</name>
<dbReference type="AlphaFoldDB" id="A0A8T1R8K1"/>
<gene>
    <name evidence="2" type="ORF">CIPAW_03G241900</name>
</gene>
<accession>A0A8T1R8K1</accession>
<reference evidence="2" key="1">
    <citation type="submission" date="2020-12" db="EMBL/GenBank/DDBJ databases">
        <title>WGS assembly of Carya illinoinensis cv. Pawnee.</title>
        <authorList>
            <person name="Platts A."/>
            <person name="Shu S."/>
            <person name="Wright S."/>
            <person name="Barry K."/>
            <person name="Edger P."/>
            <person name="Pires J.C."/>
            <person name="Schmutz J."/>
        </authorList>
    </citation>
    <scope>NUCLEOTIDE SEQUENCE</scope>
    <source>
        <tissue evidence="2">Leaf</tissue>
    </source>
</reference>
<sequence>MCLSHQAGCVIAPSTKATSVDKDKTVSEEWGHLHDFPLTFILFYVFFFFSSQSSSRSRWICWSFTLETAWMRWRVSANRRDPLVRYVERGCFAWAQKTETEIPFQSATIWCIVVTSCEYMVS</sequence>
<organism evidence="2 3">
    <name type="scientific">Carya illinoinensis</name>
    <name type="common">Pecan</name>
    <dbReference type="NCBI Taxonomy" id="32201"/>
    <lineage>
        <taxon>Eukaryota</taxon>
        <taxon>Viridiplantae</taxon>
        <taxon>Streptophyta</taxon>
        <taxon>Embryophyta</taxon>
        <taxon>Tracheophyta</taxon>
        <taxon>Spermatophyta</taxon>
        <taxon>Magnoliopsida</taxon>
        <taxon>eudicotyledons</taxon>
        <taxon>Gunneridae</taxon>
        <taxon>Pentapetalae</taxon>
        <taxon>rosids</taxon>
        <taxon>fabids</taxon>
        <taxon>Fagales</taxon>
        <taxon>Juglandaceae</taxon>
        <taxon>Carya</taxon>
    </lineage>
</organism>
<dbReference type="EMBL" id="CM031811">
    <property type="protein sequence ID" value="KAG6662432.1"/>
    <property type="molecule type" value="Genomic_DNA"/>
</dbReference>
<comment type="caution">
    <text evidence="2">The sequence shown here is derived from an EMBL/GenBank/DDBJ whole genome shotgun (WGS) entry which is preliminary data.</text>
</comment>
<feature type="transmembrane region" description="Helical" evidence="1">
    <location>
        <begin position="30"/>
        <end position="49"/>
    </location>
</feature>
<protein>
    <submittedName>
        <fullName evidence="2">Uncharacterized protein</fullName>
    </submittedName>
</protein>
<evidence type="ECO:0000256" key="1">
    <source>
        <dbReference type="SAM" id="Phobius"/>
    </source>
</evidence>
<evidence type="ECO:0000313" key="3">
    <source>
        <dbReference type="Proteomes" id="UP000811609"/>
    </source>
</evidence>
<keyword evidence="3" id="KW-1185">Reference proteome</keyword>
<keyword evidence="1" id="KW-0472">Membrane</keyword>